<dbReference type="GO" id="GO:0043047">
    <property type="term" value="F:single-stranded telomeric DNA binding"/>
    <property type="evidence" value="ECO:0000318"/>
    <property type="project" value="GO_Central"/>
</dbReference>
<keyword evidence="1" id="KW-0732">Signal</keyword>
<sequence length="159" mass="18081">MDFFAIVAYFLTLLTIASKADEKKEYEIILWDIVPLVPGSEVGEMLGNPQTLNDDGEVAEKPTITFKFVPFDQLPNLEDDSIVDVIGLVLHLQEMVLVKLSLLEKVEDKCIVALSGVKISNKFGRRYLETLSSTVVQVNPDMSEARELREWYYNRRNVV</sequence>
<feature type="chain" id="PRO_5003237990" description="Replication protein A OB domain-containing protein" evidence="1">
    <location>
        <begin position="21"/>
        <end position="159"/>
    </location>
</feature>
<dbReference type="Proteomes" id="UP000000305">
    <property type="component" value="Unassembled WGS sequence"/>
</dbReference>
<dbReference type="Gene3D" id="2.40.50.140">
    <property type="entry name" value="Nucleic acid-binding proteins"/>
    <property type="match status" value="2"/>
</dbReference>
<dbReference type="OrthoDB" id="1751331at2759"/>
<accession>E9HBM3</accession>
<dbReference type="GO" id="GO:0005662">
    <property type="term" value="C:DNA replication factor A complex"/>
    <property type="evidence" value="ECO:0000318"/>
    <property type="project" value="GO_Central"/>
</dbReference>
<evidence type="ECO:0000313" key="2">
    <source>
        <dbReference type="EMBL" id="EFX70872.1"/>
    </source>
</evidence>
<reference evidence="2 3" key="1">
    <citation type="journal article" date="2011" name="Science">
        <title>The ecoresponsive genome of Daphnia pulex.</title>
        <authorList>
            <person name="Colbourne J.K."/>
            <person name="Pfrender M.E."/>
            <person name="Gilbert D."/>
            <person name="Thomas W.K."/>
            <person name="Tucker A."/>
            <person name="Oakley T.H."/>
            <person name="Tokishita S."/>
            <person name="Aerts A."/>
            <person name="Arnold G.J."/>
            <person name="Basu M.K."/>
            <person name="Bauer D.J."/>
            <person name="Caceres C.E."/>
            <person name="Carmel L."/>
            <person name="Casola C."/>
            <person name="Choi J.H."/>
            <person name="Detter J.C."/>
            <person name="Dong Q."/>
            <person name="Dusheyko S."/>
            <person name="Eads B.D."/>
            <person name="Frohlich T."/>
            <person name="Geiler-Samerotte K.A."/>
            <person name="Gerlach D."/>
            <person name="Hatcher P."/>
            <person name="Jogdeo S."/>
            <person name="Krijgsveld J."/>
            <person name="Kriventseva E.V."/>
            <person name="Kultz D."/>
            <person name="Laforsch C."/>
            <person name="Lindquist E."/>
            <person name="Lopez J."/>
            <person name="Manak J.R."/>
            <person name="Muller J."/>
            <person name="Pangilinan J."/>
            <person name="Patwardhan R.P."/>
            <person name="Pitluck S."/>
            <person name="Pritham E.J."/>
            <person name="Rechtsteiner A."/>
            <person name="Rho M."/>
            <person name="Rogozin I.B."/>
            <person name="Sakarya O."/>
            <person name="Salamov A."/>
            <person name="Schaack S."/>
            <person name="Shapiro H."/>
            <person name="Shiga Y."/>
            <person name="Skalitzky C."/>
            <person name="Smith Z."/>
            <person name="Souvorov A."/>
            <person name="Sung W."/>
            <person name="Tang Z."/>
            <person name="Tsuchiya D."/>
            <person name="Tu H."/>
            <person name="Vos H."/>
            <person name="Wang M."/>
            <person name="Wolf Y.I."/>
            <person name="Yamagata H."/>
            <person name="Yamada T."/>
            <person name="Ye Y."/>
            <person name="Shaw J.R."/>
            <person name="Andrews J."/>
            <person name="Crease T.J."/>
            <person name="Tang H."/>
            <person name="Lucas S.M."/>
            <person name="Robertson H.M."/>
            <person name="Bork P."/>
            <person name="Koonin E.V."/>
            <person name="Zdobnov E.M."/>
            <person name="Grigoriev I.V."/>
            <person name="Lynch M."/>
            <person name="Boore J.L."/>
        </authorList>
    </citation>
    <scope>NUCLEOTIDE SEQUENCE [LARGE SCALE GENOMIC DNA]</scope>
</reference>
<dbReference type="GO" id="GO:0000724">
    <property type="term" value="P:double-strand break repair via homologous recombination"/>
    <property type="evidence" value="ECO:0000318"/>
    <property type="project" value="GO_Central"/>
</dbReference>
<evidence type="ECO:0008006" key="4">
    <source>
        <dbReference type="Google" id="ProtNLM"/>
    </source>
</evidence>
<evidence type="ECO:0000313" key="3">
    <source>
        <dbReference type="Proteomes" id="UP000000305"/>
    </source>
</evidence>
<feature type="signal peptide" evidence="1">
    <location>
        <begin position="1"/>
        <end position="20"/>
    </location>
</feature>
<dbReference type="AlphaFoldDB" id="E9HBM3"/>
<evidence type="ECO:0000256" key="1">
    <source>
        <dbReference type="SAM" id="SignalP"/>
    </source>
</evidence>
<gene>
    <name evidence="2" type="ORF">DAPPUDRAFT_327745</name>
</gene>
<dbReference type="KEGG" id="dpx:DAPPUDRAFT_327745"/>
<protein>
    <recommendedName>
        <fullName evidence="4">Replication protein A OB domain-containing protein</fullName>
    </recommendedName>
</protein>
<name>E9HBM3_DAPPU</name>
<dbReference type="GO" id="GO:0051321">
    <property type="term" value="P:meiotic cell cycle"/>
    <property type="evidence" value="ECO:0000318"/>
    <property type="project" value="GO_Central"/>
</dbReference>
<dbReference type="PhylomeDB" id="E9HBM3"/>
<dbReference type="GO" id="GO:0007004">
    <property type="term" value="P:telomere maintenance via telomerase"/>
    <property type="evidence" value="ECO:0000318"/>
    <property type="project" value="GO_Central"/>
</dbReference>
<dbReference type="SUPFAM" id="SSF50249">
    <property type="entry name" value="Nucleic acid-binding proteins"/>
    <property type="match status" value="1"/>
</dbReference>
<dbReference type="InterPro" id="IPR012340">
    <property type="entry name" value="NA-bd_OB-fold"/>
</dbReference>
<dbReference type="InParanoid" id="E9HBM3"/>
<dbReference type="GO" id="GO:0006260">
    <property type="term" value="P:DNA replication"/>
    <property type="evidence" value="ECO:0000318"/>
    <property type="project" value="GO_Central"/>
</dbReference>
<organism evidence="2 3">
    <name type="scientific">Daphnia pulex</name>
    <name type="common">Water flea</name>
    <dbReference type="NCBI Taxonomy" id="6669"/>
    <lineage>
        <taxon>Eukaryota</taxon>
        <taxon>Metazoa</taxon>
        <taxon>Ecdysozoa</taxon>
        <taxon>Arthropoda</taxon>
        <taxon>Crustacea</taxon>
        <taxon>Branchiopoda</taxon>
        <taxon>Diplostraca</taxon>
        <taxon>Cladocera</taxon>
        <taxon>Anomopoda</taxon>
        <taxon>Daphniidae</taxon>
        <taxon>Daphnia</taxon>
    </lineage>
</organism>
<proteinExistence type="predicted"/>
<dbReference type="GO" id="GO:0003684">
    <property type="term" value="F:damaged DNA binding"/>
    <property type="evidence" value="ECO:0000318"/>
    <property type="project" value="GO_Central"/>
</dbReference>
<dbReference type="EMBL" id="GL732616">
    <property type="protein sequence ID" value="EFX70872.1"/>
    <property type="molecule type" value="Genomic_DNA"/>
</dbReference>
<dbReference type="HOGENOM" id="CLU_1662587_0_0_1"/>
<keyword evidence="3" id="KW-1185">Reference proteome</keyword>
<dbReference type="STRING" id="6669.E9HBM3"/>
<dbReference type="GO" id="GO:0006289">
    <property type="term" value="P:nucleotide-excision repair"/>
    <property type="evidence" value="ECO:0000318"/>
    <property type="project" value="GO_Central"/>
</dbReference>